<sequence length="285" mass="32301">MRTKLNYKPFPQVSDASAIIRPVSFQVAGHQTEHYRISTPVYEGPLDLLLELIEHAELDITALALAQVTDQYLAYLQHISDRDPAEVSAFLVIASRLLQIKSAALLPRPPAEASSKDDEDPGEALARQLIIYRRFKELAEVLADREARGLRTYLRVAQPAFKFEARLDLTGITVQHLRDAARAILLGRPDLPSLNQVVSRPRITIREKIHGILETLRRFGQTTFRSLLEKKTDRVEWIVTFLAMLELVKRRIVVANQDQLFGEIQIEPTGETLSSEAEVETEFID</sequence>
<dbReference type="Pfam" id="PF02616">
    <property type="entry name" value="SMC_ScpA"/>
    <property type="match status" value="1"/>
</dbReference>
<organism evidence="3 4">
    <name type="scientific">Anaerolinea thermolimosa</name>
    <dbReference type="NCBI Taxonomy" id="229919"/>
    <lineage>
        <taxon>Bacteria</taxon>
        <taxon>Bacillati</taxon>
        <taxon>Chloroflexota</taxon>
        <taxon>Anaerolineae</taxon>
        <taxon>Anaerolineales</taxon>
        <taxon>Anaerolineaceae</taxon>
        <taxon>Anaerolinea</taxon>
    </lineage>
</organism>
<evidence type="ECO:0000313" key="4">
    <source>
        <dbReference type="Proteomes" id="UP000264141"/>
    </source>
</evidence>
<dbReference type="Gene3D" id="1.10.10.580">
    <property type="entry name" value="Structural maintenance of chromosome 1. Chain E"/>
    <property type="match status" value="1"/>
</dbReference>
<dbReference type="STRING" id="229919.GCA_001050195_01872"/>
<dbReference type="PANTHER" id="PTHR33969:SF2">
    <property type="entry name" value="SEGREGATION AND CONDENSATION PROTEIN A"/>
    <property type="match status" value="1"/>
</dbReference>
<evidence type="ECO:0000256" key="1">
    <source>
        <dbReference type="ARBA" id="ARBA00022829"/>
    </source>
</evidence>
<evidence type="ECO:0000256" key="2">
    <source>
        <dbReference type="ARBA" id="ARBA00044777"/>
    </source>
</evidence>
<name>A0A3D1JI02_9CHLR</name>
<evidence type="ECO:0000313" key="3">
    <source>
        <dbReference type="EMBL" id="HCE18113.1"/>
    </source>
</evidence>
<reference evidence="3 4" key="1">
    <citation type="journal article" date="2018" name="Nat. Biotechnol.">
        <title>A standardized bacterial taxonomy based on genome phylogeny substantially revises the tree of life.</title>
        <authorList>
            <person name="Parks D.H."/>
            <person name="Chuvochina M."/>
            <person name="Waite D.W."/>
            <person name="Rinke C."/>
            <person name="Skarshewski A."/>
            <person name="Chaumeil P.A."/>
            <person name="Hugenholtz P."/>
        </authorList>
    </citation>
    <scope>NUCLEOTIDE SEQUENCE [LARGE SCALE GENOMIC DNA]</scope>
    <source>
        <strain evidence="3">UBA8781</strain>
    </source>
</reference>
<dbReference type="EMBL" id="DPBP01000037">
    <property type="protein sequence ID" value="HCE18113.1"/>
    <property type="molecule type" value="Genomic_DNA"/>
</dbReference>
<dbReference type="OrthoDB" id="9811016at2"/>
<gene>
    <name evidence="3" type="ORF">DEQ80_09665</name>
</gene>
<dbReference type="AlphaFoldDB" id="A0A3D1JI02"/>
<comment type="caution">
    <text evidence="3">The sequence shown here is derived from an EMBL/GenBank/DDBJ whole genome shotgun (WGS) entry which is preliminary data.</text>
</comment>
<protein>
    <recommendedName>
        <fullName evidence="2">Segregation and condensation protein A</fullName>
    </recommendedName>
</protein>
<dbReference type="GO" id="GO:0007059">
    <property type="term" value="P:chromosome segregation"/>
    <property type="evidence" value="ECO:0007669"/>
    <property type="project" value="UniProtKB-KW"/>
</dbReference>
<proteinExistence type="predicted"/>
<dbReference type="InterPro" id="IPR023093">
    <property type="entry name" value="ScpA-like_C"/>
</dbReference>
<dbReference type="PANTHER" id="PTHR33969">
    <property type="entry name" value="SEGREGATION AND CONDENSATION PROTEIN A"/>
    <property type="match status" value="1"/>
</dbReference>
<dbReference type="InterPro" id="IPR003768">
    <property type="entry name" value="ScpA"/>
</dbReference>
<dbReference type="Gene3D" id="6.10.250.2410">
    <property type="match status" value="1"/>
</dbReference>
<dbReference type="Proteomes" id="UP000264141">
    <property type="component" value="Unassembled WGS sequence"/>
</dbReference>
<keyword evidence="1" id="KW-0159">Chromosome partition</keyword>
<accession>A0A3D1JI02</accession>